<dbReference type="EMBL" id="AJPR01000006">
    <property type="protein sequence ID" value="EIN15184.1"/>
    <property type="molecule type" value="Genomic_DNA"/>
</dbReference>
<comment type="caution">
    <text evidence="1">The sequence shown here is derived from an EMBL/GenBank/DDBJ whole genome shotgun (WGS) entry which is preliminary data.</text>
</comment>
<protein>
    <submittedName>
        <fullName evidence="1">Uncharacterized protein</fullName>
    </submittedName>
</protein>
<accession>I5D675</accession>
<gene>
    <name evidence="1" type="ORF">MAGb_2930</name>
</gene>
<sequence>MFFLPNYIKEHFNFYVYFMDYISDYVNYALTDADKTALISHWRDSSKANNKKYLTFCKILKQFEKKLQKDVCVDFFYHYEFEIMESIKDNKNIQEFIHKHFKDSKLFQNIYKEFEFFKKAIIRTANQLDNFKDTRDIKDFLWEEFGDGQSLVHSNDILFSAYSDVIAHQFITYRNNENVADTLAPVLVRELLSAHSEIIRKRLF</sequence>
<evidence type="ECO:0000313" key="2">
    <source>
        <dbReference type="Proteomes" id="UP000003181"/>
    </source>
</evidence>
<dbReference type="AlphaFoldDB" id="I5D675"/>
<proteinExistence type="predicted"/>
<dbReference type="Proteomes" id="UP000003181">
    <property type="component" value="Unassembled WGS sequence"/>
</dbReference>
<dbReference type="PATRIC" id="fig|1110504.5.peg.295"/>
<name>I5D675_MYCAA</name>
<organism evidence="1 2">
    <name type="scientific">Mycoplasmopsis agalactiae 14628</name>
    <dbReference type="NCBI Taxonomy" id="1110504"/>
    <lineage>
        <taxon>Bacteria</taxon>
        <taxon>Bacillati</taxon>
        <taxon>Mycoplasmatota</taxon>
        <taxon>Mycoplasmoidales</taxon>
        <taxon>Metamycoplasmataceae</taxon>
        <taxon>Mycoplasmopsis</taxon>
    </lineage>
</organism>
<reference evidence="1 2" key="1">
    <citation type="journal article" date="2012" name="Appl. Environ. Microbiol.">
        <title>Emergence of Atypical Mycoplasma agalactiae Strains Harboring a New Prophage and Associated with an Alpine Wild Ungulate Mortality Episode.</title>
        <authorList>
            <person name="Tardy F."/>
            <person name="Baranowski E."/>
            <person name="Nouvel L.X."/>
            <person name="Mick V."/>
            <person name="Manso-Silvan L."/>
            <person name="Thiaucourt F."/>
            <person name="Thebault P."/>
            <person name="Breton M."/>
            <person name="Sirand-Pugnet P."/>
            <person name="Blanchard A."/>
            <person name="Garnier A."/>
            <person name="Gibert P."/>
            <person name="Game Y."/>
            <person name="Poumarat F."/>
            <person name="Citti C."/>
        </authorList>
    </citation>
    <scope>NUCLEOTIDE SEQUENCE [LARGE SCALE GENOMIC DNA]</scope>
    <source>
        <strain evidence="1 2">14628</strain>
    </source>
</reference>
<evidence type="ECO:0000313" key="1">
    <source>
        <dbReference type="EMBL" id="EIN15184.1"/>
    </source>
</evidence>